<evidence type="ECO:0000259" key="2">
    <source>
        <dbReference type="Pfam" id="PF13456"/>
    </source>
</evidence>
<dbReference type="InterPro" id="IPR012337">
    <property type="entry name" value="RNaseH-like_sf"/>
</dbReference>
<dbReference type="InterPro" id="IPR036397">
    <property type="entry name" value="RNaseH_sf"/>
</dbReference>
<dbReference type="SUPFAM" id="SSF53098">
    <property type="entry name" value="Ribonuclease H-like"/>
    <property type="match status" value="1"/>
</dbReference>
<dbReference type="PANTHER" id="PTHR47074">
    <property type="entry name" value="BNAC02G40300D PROTEIN"/>
    <property type="match status" value="1"/>
</dbReference>
<dbReference type="OrthoDB" id="1906820at2759"/>
<sequence>MLFCAIMDAIWQARNNKRFNGVVASQHSILQQAYRVCQNWIVAFTKPASGSEDTDTGEGASLSSDQNWIKPPPGWNSEGEFLEGKVGRVRANSPGEAEALAAELAVEFALQKQWKEVILEGDARVVIQACRNIEAATSWTWRPPLLYISSLLCHFNSMLFRFTPRICNMSAHTLAKWAGSKRLLTEKEVCNRFLNQLLSNE</sequence>
<dbReference type="Pfam" id="PF13456">
    <property type="entry name" value="RVT_3"/>
    <property type="match status" value="1"/>
</dbReference>
<dbReference type="InterPro" id="IPR052929">
    <property type="entry name" value="RNase_H-like_EbsB-rel"/>
</dbReference>
<dbReference type="AlphaFoldDB" id="A0A835IJT6"/>
<feature type="region of interest" description="Disordered" evidence="1">
    <location>
        <begin position="48"/>
        <end position="73"/>
    </location>
</feature>
<reference evidence="3 4" key="1">
    <citation type="submission" date="2020-10" db="EMBL/GenBank/DDBJ databases">
        <title>The Coptis chinensis genome and diversification of protoberbering-type alkaloids.</title>
        <authorList>
            <person name="Wang B."/>
            <person name="Shu S."/>
            <person name="Song C."/>
            <person name="Liu Y."/>
        </authorList>
    </citation>
    <scope>NUCLEOTIDE SEQUENCE [LARGE SCALE GENOMIC DNA]</scope>
    <source>
        <strain evidence="3">HL-2020</strain>
        <tissue evidence="3">Leaf</tissue>
    </source>
</reference>
<evidence type="ECO:0000313" key="4">
    <source>
        <dbReference type="Proteomes" id="UP000631114"/>
    </source>
</evidence>
<accession>A0A835IJT6</accession>
<dbReference type="GO" id="GO:0003676">
    <property type="term" value="F:nucleic acid binding"/>
    <property type="evidence" value="ECO:0007669"/>
    <property type="project" value="InterPro"/>
</dbReference>
<protein>
    <recommendedName>
        <fullName evidence="2">RNase H type-1 domain-containing protein</fullName>
    </recommendedName>
</protein>
<organism evidence="3 4">
    <name type="scientific">Coptis chinensis</name>
    <dbReference type="NCBI Taxonomy" id="261450"/>
    <lineage>
        <taxon>Eukaryota</taxon>
        <taxon>Viridiplantae</taxon>
        <taxon>Streptophyta</taxon>
        <taxon>Embryophyta</taxon>
        <taxon>Tracheophyta</taxon>
        <taxon>Spermatophyta</taxon>
        <taxon>Magnoliopsida</taxon>
        <taxon>Ranunculales</taxon>
        <taxon>Ranunculaceae</taxon>
        <taxon>Coptidoideae</taxon>
        <taxon>Coptis</taxon>
    </lineage>
</organism>
<name>A0A835IJT6_9MAGN</name>
<dbReference type="PANTHER" id="PTHR47074:SF48">
    <property type="entry name" value="POLYNUCLEOTIDYL TRANSFERASE, RIBONUCLEASE H-LIKE SUPERFAMILY PROTEIN"/>
    <property type="match status" value="1"/>
</dbReference>
<dbReference type="Gene3D" id="3.30.420.10">
    <property type="entry name" value="Ribonuclease H-like superfamily/Ribonuclease H"/>
    <property type="match status" value="1"/>
</dbReference>
<dbReference type="GO" id="GO:0004523">
    <property type="term" value="F:RNA-DNA hybrid ribonuclease activity"/>
    <property type="evidence" value="ECO:0007669"/>
    <property type="project" value="InterPro"/>
</dbReference>
<proteinExistence type="predicted"/>
<evidence type="ECO:0000256" key="1">
    <source>
        <dbReference type="SAM" id="MobiDB-lite"/>
    </source>
</evidence>
<dbReference type="InterPro" id="IPR002156">
    <property type="entry name" value="RNaseH_domain"/>
</dbReference>
<evidence type="ECO:0000313" key="3">
    <source>
        <dbReference type="EMBL" id="KAF9617772.1"/>
    </source>
</evidence>
<gene>
    <name evidence="3" type="ORF">IFM89_038534</name>
</gene>
<dbReference type="EMBL" id="JADFTS010000003">
    <property type="protein sequence ID" value="KAF9617772.1"/>
    <property type="molecule type" value="Genomic_DNA"/>
</dbReference>
<dbReference type="Proteomes" id="UP000631114">
    <property type="component" value="Unassembled WGS sequence"/>
</dbReference>
<feature type="domain" description="RNase H type-1" evidence="2">
    <location>
        <begin position="78"/>
        <end position="178"/>
    </location>
</feature>
<comment type="caution">
    <text evidence="3">The sequence shown here is derived from an EMBL/GenBank/DDBJ whole genome shotgun (WGS) entry which is preliminary data.</text>
</comment>
<keyword evidence="4" id="KW-1185">Reference proteome</keyword>